<dbReference type="PANTHER" id="PTHR12992">
    <property type="entry name" value="NUDIX HYDROLASE"/>
    <property type="match status" value="1"/>
</dbReference>
<organism evidence="8 9">
    <name type="scientific">Fulvimarina endophytica</name>
    <dbReference type="NCBI Taxonomy" id="2293836"/>
    <lineage>
        <taxon>Bacteria</taxon>
        <taxon>Pseudomonadati</taxon>
        <taxon>Pseudomonadota</taxon>
        <taxon>Alphaproteobacteria</taxon>
        <taxon>Hyphomicrobiales</taxon>
        <taxon>Aurantimonadaceae</taxon>
        <taxon>Fulvimarina</taxon>
    </lineage>
</organism>
<evidence type="ECO:0000313" key="8">
    <source>
        <dbReference type="EMBL" id="RFC65459.1"/>
    </source>
</evidence>
<dbReference type="EMBL" id="QURL01000002">
    <property type="protein sequence ID" value="RFC65459.1"/>
    <property type="molecule type" value="Genomic_DNA"/>
</dbReference>
<evidence type="ECO:0000256" key="6">
    <source>
        <dbReference type="ARBA" id="ARBA00023211"/>
    </source>
</evidence>
<comment type="cofactor">
    <cofactor evidence="1">
        <name>Mn(2+)</name>
        <dbReference type="ChEBI" id="CHEBI:29035"/>
    </cofactor>
</comment>
<keyword evidence="3" id="KW-0479">Metal-binding</keyword>
<dbReference type="GO" id="GO:0010945">
    <property type="term" value="F:coenzyme A diphosphatase activity"/>
    <property type="evidence" value="ECO:0007669"/>
    <property type="project" value="InterPro"/>
</dbReference>
<dbReference type="Gene3D" id="3.90.79.10">
    <property type="entry name" value="Nucleoside Triphosphate Pyrophosphohydrolase"/>
    <property type="match status" value="1"/>
</dbReference>
<comment type="caution">
    <text evidence="8">The sequence shown here is derived from an EMBL/GenBank/DDBJ whole genome shotgun (WGS) entry which is preliminary data.</text>
</comment>
<gene>
    <name evidence="8" type="ORF">DYI37_06495</name>
</gene>
<evidence type="ECO:0000256" key="5">
    <source>
        <dbReference type="ARBA" id="ARBA00022842"/>
    </source>
</evidence>
<dbReference type="InterPro" id="IPR000086">
    <property type="entry name" value="NUDIX_hydrolase_dom"/>
</dbReference>
<name>A0A371X896_9HYPH</name>
<reference evidence="8 9" key="1">
    <citation type="submission" date="2018-08" db="EMBL/GenBank/DDBJ databases">
        <title>Fulvimarina sp. 85, whole genome shotgun sequence.</title>
        <authorList>
            <person name="Tuo L."/>
        </authorList>
    </citation>
    <scope>NUCLEOTIDE SEQUENCE [LARGE SCALE GENOMIC DNA]</scope>
    <source>
        <strain evidence="8 9">85</strain>
    </source>
</reference>
<keyword evidence="4" id="KW-0378">Hydrolase</keyword>
<evidence type="ECO:0000256" key="3">
    <source>
        <dbReference type="ARBA" id="ARBA00022723"/>
    </source>
</evidence>
<dbReference type="Proteomes" id="UP000264310">
    <property type="component" value="Unassembled WGS sequence"/>
</dbReference>
<dbReference type="OrthoDB" id="9802805at2"/>
<proteinExistence type="predicted"/>
<dbReference type="InterPro" id="IPR015797">
    <property type="entry name" value="NUDIX_hydrolase-like_dom_sf"/>
</dbReference>
<dbReference type="GO" id="GO:0046872">
    <property type="term" value="F:metal ion binding"/>
    <property type="evidence" value="ECO:0007669"/>
    <property type="project" value="UniProtKB-KW"/>
</dbReference>
<dbReference type="NCBIfam" id="NF007980">
    <property type="entry name" value="PRK10707.1"/>
    <property type="match status" value="1"/>
</dbReference>
<dbReference type="PANTHER" id="PTHR12992:SF11">
    <property type="entry name" value="MITOCHONDRIAL COENZYME A DIPHOSPHATASE NUDT8"/>
    <property type="match status" value="1"/>
</dbReference>
<comment type="cofactor">
    <cofactor evidence="2">
        <name>Mg(2+)</name>
        <dbReference type="ChEBI" id="CHEBI:18420"/>
    </cofactor>
</comment>
<evidence type="ECO:0000256" key="2">
    <source>
        <dbReference type="ARBA" id="ARBA00001946"/>
    </source>
</evidence>
<keyword evidence="5" id="KW-0460">Magnesium</keyword>
<evidence type="ECO:0000259" key="7">
    <source>
        <dbReference type="PROSITE" id="PS51462"/>
    </source>
</evidence>
<sequence length="214" mass="23836">MSMPAVQASMPFTAEDLRQRFETRKDEPGTGVEFGDHLLNPDIVQLMEDRDAREAAVLVPVVDRAEGASVILTERSRSLRKHSGQIAFPGGSVDPEDASVEAAALREAREEIDLAARHVEILGRLPRYLTTTGFRITPVVAIVAPGFKLKANPDEVADIFETPLSFLMNAANHRRASRAFGGVERHFYEMPHGERYIWGVTAGILRTLYERYYA</sequence>
<keyword evidence="9" id="KW-1185">Reference proteome</keyword>
<dbReference type="CDD" id="cd03426">
    <property type="entry name" value="NUDIX_CoAse_Nudt7"/>
    <property type="match status" value="1"/>
</dbReference>
<dbReference type="AlphaFoldDB" id="A0A371X896"/>
<feature type="domain" description="Nudix hydrolase" evidence="7">
    <location>
        <begin position="52"/>
        <end position="184"/>
    </location>
</feature>
<accession>A0A371X896</accession>
<protein>
    <submittedName>
        <fullName evidence="8">CoA pyrophosphatase</fullName>
    </submittedName>
</protein>
<dbReference type="InterPro" id="IPR045121">
    <property type="entry name" value="CoAse"/>
</dbReference>
<keyword evidence="6" id="KW-0464">Manganese</keyword>
<evidence type="ECO:0000256" key="1">
    <source>
        <dbReference type="ARBA" id="ARBA00001936"/>
    </source>
</evidence>
<dbReference type="PROSITE" id="PS51462">
    <property type="entry name" value="NUDIX"/>
    <property type="match status" value="1"/>
</dbReference>
<dbReference type="Pfam" id="PF00293">
    <property type="entry name" value="NUDIX"/>
    <property type="match status" value="1"/>
</dbReference>
<dbReference type="SUPFAM" id="SSF55811">
    <property type="entry name" value="Nudix"/>
    <property type="match status" value="1"/>
</dbReference>
<evidence type="ECO:0000256" key="4">
    <source>
        <dbReference type="ARBA" id="ARBA00022801"/>
    </source>
</evidence>
<evidence type="ECO:0000313" key="9">
    <source>
        <dbReference type="Proteomes" id="UP000264310"/>
    </source>
</evidence>